<comment type="caution">
    <text evidence="4">The sequence shown here is derived from an EMBL/GenBank/DDBJ whole genome shotgun (WGS) entry which is preliminary data.</text>
</comment>
<dbReference type="InterPro" id="IPR011123">
    <property type="entry name" value="Y_Y_Y"/>
</dbReference>
<dbReference type="InterPro" id="IPR013783">
    <property type="entry name" value="Ig-like_fold"/>
</dbReference>
<dbReference type="OrthoDB" id="9778366at2"/>
<dbReference type="PANTHER" id="PTHR43547:SF2">
    <property type="entry name" value="HYBRID SIGNAL TRANSDUCTION HISTIDINE KINASE C"/>
    <property type="match status" value="1"/>
</dbReference>
<dbReference type="InterPro" id="IPR011110">
    <property type="entry name" value="Reg_prop"/>
</dbReference>
<keyword evidence="2" id="KW-0472">Membrane</keyword>
<dbReference type="GO" id="GO:0016020">
    <property type="term" value="C:membrane"/>
    <property type="evidence" value="ECO:0007669"/>
    <property type="project" value="InterPro"/>
</dbReference>
<dbReference type="PANTHER" id="PTHR43547">
    <property type="entry name" value="TWO-COMPONENT HISTIDINE KINASE"/>
    <property type="match status" value="1"/>
</dbReference>
<evidence type="ECO:0000256" key="1">
    <source>
        <dbReference type="ARBA" id="ARBA00022553"/>
    </source>
</evidence>
<dbReference type="InterPro" id="IPR005467">
    <property type="entry name" value="His_kinase_dom"/>
</dbReference>
<dbReference type="Pfam" id="PF07730">
    <property type="entry name" value="HisKA_3"/>
    <property type="match status" value="1"/>
</dbReference>
<feature type="domain" description="Histidine kinase" evidence="3">
    <location>
        <begin position="856"/>
        <end position="1043"/>
    </location>
</feature>
<protein>
    <submittedName>
        <fullName evidence="4">Signal transduction histidine kinase</fullName>
    </submittedName>
</protein>
<feature type="transmembrane region" description="Helical" evidence="2">
    <location>
        <begin position="807"/>
        <end position="829"/>
    </location>
</feature>
<keyword evidence="4" id="KW-0808">Transferase</keyword>
<accession>A0A562T6U3</accession>
<dbReference type="AlphaFoldDB" id="A0A562T6U3"/>
<organism evidence="4 5">
    <name type="scientific">Chitinophaga japonensis</name>
    <name type="common">Flexibacter japonensis</name>
    <dbReference type="NCBI Taxonomy" id="104662"/>
    <lineage>
        <taxon>Bacteria</taxon>
        <taxon>Pseudomonadati</taxon>
        <taxon>Bacteroidota</taxon>
        <taxon>Chitinophagia</taxon>
        <taxon>Chitinophagales</taxon>
        <taxon>Chitinophagaceae</taxon>
        <taxon>Chitinophaga</taxon>
    </lineage>
</organism>
<dbReference type="GO" id="GO:0000155">
    <property type="term" value="F:phosphorelay sensor kinase activity"/>
    <property type="evidence" value="ECO:0007669"/>
    <property type="project" value="InterPro"/>
</dbReference>
<keyword evidence="1" id="KW-0597">Phosphoprotein</keyword>
<dbReference type="GO" id="GO:0046983">
    <property type="term" value="F:protein dimerization activity"/>
    <property type="evidence" value="ECO:0007669"/>
    <property type="project" value="InterPro"/>
</dbReference>
<dbReference type="InterPro" id="IPR015943">
    <property type="entry name" value="WD40/YVTN_repeat-like_dom_sf"/>
</dbReference>
<dbReference type="Gene3D" id="3.30.565.10">
    <property type="entry name" value="Histidine kinase-like ATPase, C-terminal domain"/>
    <property type="match status" value="1"/>
</dbReference>
<dbReference type="SUPFAM" id="SSF55874">
    <property type="entry name" value="ATPase domain of HSP90 chaperone/DNA topoisomerase II/histidine kinase"/>
    <property type="match status" value="1"/>
</dbReference>
<dbReference type="Pfam" id="PF02518">
    <property type="entry name" value="HATPase_c"/>
    <property type="match status" value="1"/>
</dbReference>
<gene>
    <name evidence="4" type="ORF">LX66_3306</name>
</gene>
<dbReference type="InterPro" id="IPR011712">
    <property type="entry name" value="Sig_transdc_His_kin_sub3_dim/P"/>
</dbReference>
<dbReference type="EMBL" id="VLLG01000003">
    <property type="protein sequence ID" value="TWI89212.1"/>
    <property type="molecule type" value="Genomic_DNA"/>
</dbReference>
<evidence type="ECO:0000313" key="5">
    <source>
        <dbReference type="Proteomes" id="UP000316778"/>
    </source>
</evidence>
<keyword evidence="5" id="KW-1185">Reference proteome</keyword>
<dbReference type="PROSITE" id="PS50109">
    <property type="entry name" value="HIS_KIN"/>
    <property type="match status" value="1"/>
</dbReference>
<dbReference type="Proteomes" id="UP000316778">
    <property type="component" value="Unassembled WGS sequence"/>
</dbReference>
<dbReference type="SMART" id="SM00387">
    <property type="entry name" value="HATPase_c"/>
    <property type="match status" value="1"/>
</dbReference>
<dbReference type="InterPro" id="IPR036890">
    <property type="entry name" value="HATPase_C_sf"/>
</dbReference>
<evidence type="ECO:0000313" key="4">
    <source>
        <dbReference type="EMBL" id="TWI89212.1"/>
    </source>
</evidence>
<sequence>MLNLPSQIKRLQLLCSFVFAINSLFAQGGRYIFDAYSVNEGLSQSYVSDIIQDRQGFLWFANRDGVNRFDGYVFNEYRFKTSEGNRKGEGKGNLVSNTSSGVRAVINRFDLKGYKGYSFFKNSRGQLLLTHNNGISVYDPYRNTFRMVLVDTSYINERERDWPIKFKILGEDTASRRLWVWRPLKGLYALDSRTYAIKQVVLYPPQFSKRGLVPRDIMKDGDLVWMNFEPGELLALNVKNLQLTTYCLPVIDDFPVIRNLNADSMIIASKGHIVMFNKRQRKYTDLVVNEVDDKGMPFMPVVMELDHNGNMWIGGTDGVLIYSIRRNEILQHITTFNTFETRSLNNVRYLYRDAADNMWVGTNGDGIKKYSPHKKVFNLYRSPFITHNMVRAIYKHDDGKLYVGLWQDGLDIYEEGGRFLERISNSGKDHPFPGNTIDAICRENYKYLWIHFEGKALGLFNVQNKKFQDLTPVVEKLGLPDQQDYFSPFLFRRVNGEVYFNYGEYLMSVSPEGRGYKAALVHRFPGEILNCYYEDYMGNQYVGTQATLYAKDVGSTRWKTIALPAGTIVKSINKNAHKNLLVATSRGLFMLDGSYQLMKHYNSYDYPALVNDYFYGVLLDDKDRIWVSHNKGLSQINPVTDEITTFNHEDGLQSNEFNTGAYFKSVDGELFFGGIRGVNGFYPRNFRNNPFAPKVVIKRLEVLDQPYESDTAISLLHHIELPYNQNTIAIEFVPLEYTNPLKNKVQYKLEGADEDWVQAGAFRMARYTNLRPGTYTFNVRASNNDDIWNQTPTTLEIVIRIPFWQSLWFRFLLLLLLLGIAYYFSTLYLDYKIRHEKLKLEKEQAVDQERARISSDMHDDLGSGLSTIRLLSEIAKRKIKDPSQTREIERISEAAGELVDKMSEIIWAMNSSNDSLENLIAYMRSFAADFLEHAHITHQFSIPESIPNIKLSGGTRRNIYLAVKESLHNVVKHAHATEVLIEVKMQQHMTILIKDNGKGFDQEKVRLFGNGLKNIQKRMQAVGGQADITSRNGTIVFLDIPLN</sequence>
<dbReference type="Gene3D" id="2.60.40.10">
    <property type="entry name" value="Immunoglobulins"/>
    <property type="match status" value="1"/>
</dbReference>
<dbReference type="Gene3D" id="1.20.5.1930">
    <property type="match status" value="1"/>
</dbReference>
<dbReference type="Pfam" id="PF07495">
    <property type="entry name" value="Y_Y_Y"/>
    <property type="match status" value="1"/>
</dbReference>
<dbReference type="SUPFAM" id="SSF63829">
    <property type="entry name" value="Calcium-dependent phosphotriesterase"/>
    <property type="match status" value="1"/>
</dbReference>
<evidence type="ECO:0000259" key="3">
    <source>
        <dbReference type="PROSITE" id="PS50109"/>
    </source>
</evidence>
<evidence type="ECO:0000256" key="2">
    <source>
        <dbReference type="SAM" id="Phobius"/>
    </source>
</evidence>
<proteinExistence type="predicted"/>
<keyword evidence="2" id="KW-1133">Transmembrane helix</keyword>
<dbReference type="Gene3D" id="2.130.10.10">
    <property type="entry name" value="YVTN repeat-like/Quinoprotein amine dehydrogenase"/>
    <property type="match status" value="2"/>
</dbReference>
<reference evidence="4 5" key="1">
    <citation type="journal article" date="2013" name="Stand. Genomic Sci.">
        <title>Genomic Encyclopedia of Type Strains, Phase I: The one thousand microbial genomes (KMG-I) project.</title>
        <authorList>
            <person name="Kyrpides N.C."/>
            <person name="Woyke T."/>
            <person name="Eisen J.A."/>
            <person name="Garrity G."/>
            <person name="Lilburn T.G."/>
            <person name="Beck B.J."/>
            <person name="Whitman W.B."/>
            <person name="Hugenholtz P."/>
            <person name="Klenk H.P."/>
        </authorList>
    </citation>
    <scope>NUCLEOTIDE SEQUENCE [LARGE SCALE GENOMIC DNA]</scope>
    <source>
        <strain evidence="4 5">DSM 13484</strain>
    </source>
</reference>
<dbReference type="Pfam" id="PF07494">
    <property type="entry name" value="Reg_prop"/>
    <property type="match status" value="2"/>
</dbReference>
<dbReference type="InterPro" id="IPR003594">
    <property type="entry name" value="HATPase_dom"/>
</dbReference>
<keyword evidence="2" id="KW-0812">Transmembrane</keyword>
<dbReference type="RefSeq" id="WP_145715361.1">
    <property type="nucleotide sequence ID" value="NZ_BAAAFY010000001.1"/>
</dbReference>
<name>A0A562T6U3_CHIJA</name>
<keyword evidence="4" id="KW-0418">Kinase</keyword>
<dbReference type="CDD" id="cd16917">
    <property type="entry name" value="HATPase_UhpB-NarQ-NarX-like"/>
    <property type="match status" value="1"/>
</dbReference>